<keyword evidence="3" id="KW-1133">Transmembrane helix</keyword>
<dbReference type="EMBL" id="VVIM01000011">
    <property type="protein sequence ID" value="KAB0791269.1"/>
    <property type="molecule type" value="Genomic_DNA"/>
</dbReference>
<dbReference type="InterPro" id="IPR013320">
    <property type="entry name" value="ConA-like_dom_sf"/>
</dbReference>
<dbReference type="InterPro" id="IPR001079">
    <property type="entry name" value="Galectin_CRD"/>
</dbReference>
<evidence type="ECO:0000313" key="5">
    <source>
        <dbReference type="EMBL" id="JAV82158.1"/>
    </source>
</evidence>
<dbReference type="EMBL" id="GEZM01037118">
    <property type="protein sequence ID" value="JAV82158.1"/>
    <property type="molecule type" value="Transcribed_RNA"/>
</dbReference>
<sequence length="219" mass="24785">MELARQTSIPTIIPIGNNFTPGKGIKIRCAVPQGSSRFTVTLYCGSDVRVQTDAALHVVFNLSNNNTTFNWKERDSWGKECTVPGIPFDYGENFEILILCDQFHYKIFINGRPYSDFPQTVNYSLVTFLAIEGGVGVEQILFENFQVFIPSYSLPGNVTCASNDPTIPLNFSRCDWENAQRSKKKLYGIYIFIAFAALLIVLCGIFFPRMLGKHEYDYD</sequence>
<evidence type="ECO:0000259" key="4">
    <source>
        <dbReference type="PROSITE" id="PS51304"/>
    </source>
</evidence>
<reference evidence="6 7" key="2">
    <citation type="journal article" date="2018" name="Elife">
        <title>Firefly genomes illuminate parallel origins of bioluminescence in beetles.</title>
        <authorList>
            <person name="Fallon T.R."/>
            <person name="Lower S.E."/>
            <person name="Chang C.H."/>
            <person name="Bessho-Uehara M."/>
            <person name="Martin G.J."/>
            <person name="Bewick A.J."/>
            <person name="Behringer M."/>
            <person name="Debat H.J."/>
            <person name="Wong I."/>
            <person name="Day J.C."/>
            <person name="Suvorov A."/>
            <person name="Silva C.J."/>
            <person name="Stanger-Hall K.F."/>
            <person name="Hall D.W."/>
            <person name="Schmitz R.J."/>
            <person name="Nelson D.R."/>
            <person name="Lewis S.M."/>
            <person name="Shigenobu S."/>
            <person name="Bybee S.M."/>
            <person name="Larracuente A.M."/>
            <person name="Oba Y."/>
            <person name="Weng J.K."/>
        </authorList>
    </citation>
    <scope>NUCLEOTIDE SEQUENCE [LARGE SCALE GENOMIC DNA]</scope>
    <source>
        <strain evidence="6">1611_PpyrPB1</strain>
        <tissue evidence="6">Whole body</tissue>
    </source>
</reference>
<dbReference type="SMART" id="SM00908">
    <property type="entry name" value="Gal-bind_lectin"/>
    <property type="match status" value="1"/>
</dbReference>
<dbReference type="SUPFAM" id="SSF49899">
    <property type="entry name" value="Concanavalin A-like lectins/glucanases"/>
    <property type="match status" value="1"/>
</dbReference>
<feature type="transmembrane region" description="Helical" evidence="3">
    <location>
        <begin position="187"/>
        <end position="207"/>
    </location>
</feature>
<dbReference type="OrthoDB" id="6251307at2759"/>
<dbReference type="PANTHER" id="PTHR11346:SF176">
    <property type="entry name" value="32 KDA BETA-GALACTOSIDE-BINDING LECTIN LEC-3"/>
    <property type="match status" value="1"/>
</dbReference>
<evidence type="ECO:0000256" key="1">
    <source>
        <dbReference type="ARBA" id="ARBA00022734"/>
    </source>
</evidence>
<evidence type="ECO:0000313" key="7">
    <source>
        <dbReference type="Proteomes" id="UP000327044"/>
    </source>
</evidence>
<dbReference type="SMART" id="SM00276">
    <property type="entry name" value="GLECT"/>
    <property type="match status" value="1"/>
</dbReference>
<protein>
    <recommendedName>
        <fullName evidence="2">Galectin</fullName>
    </recommendedName>
</protein>
<dbReference type="Gene3D" id="2.60.120.200">
    <property type="match status" value="1"/>
</dbReference>
<dbReference type="AlphaFoldDB" id="A0A1Y1MAY5"/>
<gene>
    <name evidence="6" type="ORF">PPYR_03069</name>
</gene>
<dbReference type="Pfam" id="PF00337">
    <property type="entry name" value="Gal-bind_lectin"/>
    <property type="match status" value="1"/>
</dbReference>
<proteinExistence type="predicted"/>
<feature type="domain" description="Galectin" evidence="4">
    <location>
        <begin position="11"/>
        <end position="143"/>
    </location>
</feature>
<name>A0A1Y1MAY5_PHOPY</name>
<keyword evidence="3" id="KW-0472">Membrane</keyword>
<dbReference type="PROSITE" id="PS51304">
    <property type="entry name" value="GALECTIN"/>
    <property type="match status" value="1"/>
</dbReference>
<accession>A0A1Y1MAY5</accession>
<keyword evidence="3" id="KW-0812">Transmembrane</keyword>
<reference evidence="5" key="1">
    <citation type="journal article" date="2016" name="Sci. Rep.">
        <title>Molecular characterization of firefly nuptial gifts: a multi-omics approach sheds light on postcopulatory sexual selection.</title>
        <authorList>
            <person name="Al-Wathiqui N."/>
            <person name="Fallon T.R."/>
            <person name="South A."/>
            <person name="Weng J.K."/>
            <person name="Lewis S.M."/>
        </authorList>
    </citation>
    <scope>NUCLEOTIDE SEQUENCE</scope>
</reference>
<evidence type="ECO:0000313" key="6">
    <source>
        <dbReference type="EMBL" id="KAB0791269.1"/>
    </source>
</evidence>
<keyword evidence="7" id="KW-1185">Reference proteome</keyword>
<dbReference type="CDD" id="cd00070">
    <property type="entry name" value="GLECT"/>
    <property type="match status" value="1"/>
</dbReference>
<reference evidence="6" key="3">
    <citation type="submission" date="2019-08" db="EMBL/GenBank/DDBJ databases">
        <authorList>
            <consortium name="Photinus pyralis genome working group"/>
            <person name="Fallon T.R."/>
            <person name="Sander Lower S.E."/>
            <person name="Weng J.-K."/>
        </authorList>
    </citation>
    <scope>NUCLEOTIDE SEQUENCE</scope>
    <source>
        <strain evidence="6">1611_PpyrPB1</strain>
        <tissue evidence="6">Whole body</tissue>
    </source>
</reference>
<dbReference type="InParanoid" id="A0A1Y1MAY5"/>
<evidence type="ECO:0000256" key="2">
    <source>
        <dbReference type="RuleBase" id="RU102079"/>
    </source>
</evidence>
<dbReference type="Proteomes" id="UP000327044">
    <property type="component" value="Unassembled WGS sequence"/>
</dbReference>
<organism evidence="5">
    <name type="scientific">Photinus pyralis</name>
    <name type="common">Common eastern firefly</name>
    <name type="synonym">Lampyris pyralis</name>
    <dbReference type="NCBI Taxonomy" id="7054"/>
    <lineage>
        <taxon>Eukaryota</taxon>
        <taxon>Metazoa</taxon>
        <taxon>Ecdysozoa</taxon>
        <taxon>Arthropoda</taxon>
        <taxon>Hexapoda</taxon>
        <taxon>Insecta</taxon>
        <taxon>Pterygota</taxon>
        <taxon>Neoptera</taxon>
        <taxon>Endopterygota</taxon>
        <taxon>Coleoptera</taxon>
        <taxon>Polyphaga</taxon>
        <taxon>Elateriformia</taxon>
        <taxon>Elateroidea</taxon>
        <taxon>Lampyridae</taxon>
        <taxon>Lampyrinae</taxon>
        <taxon>Photinus</taxon>
    </lineage>
</organism>
<evidence type="ECO:0000256" key="3">
    <source>
        <dbReference type="SAM" id="Phobius"/>
    </source>
</evidence>
<dbReference type="GO" id="GO:0030246">
    <property type="term" value="F:carbohydrate binding"/>
    <property type="evidence" value="ECO:0007669"/>
    <property type="project" value="UniProtKB-UniRule"/>
</dbReference>
<keyword evidence="1 2" id="KW-0430">Lectin</keyword>
<dbReference type="InterPro" id="IPR044156">
    <property type="entry name" value="Galectin-like"/>
</dbReference>
<dbReference type="PANTHER" id="PTHR11346">
    <property type="entry name" value="GALECTIN"/>
    <property type="match status" value="1"/>
</dbReference>